<reference evidence="1" key="1">
    <citation type="submission" date="2024-02" db="EMBL/GenBank/DDBJ databases">
        <title>Genome sequences of strain Gemmobacter sp. JM10B15.</title>
        <authorList>
            <person name="Zhang M."/>
        </authorList>
    </citation>
    <scope>NUCLEOTIDE SEQUENCE</scope>
    <source>
        <strain evidence="1">JM10B15</strain>
    </source>
</reference>
<organism evidence="1 2">
    <name type="scientific">Gemmobacter denitrificans</name>
    <dbReference type="NCBI Taxonomy" id="3123040"/>
    <lineage>
        <taxon>Bacteria</taxon>
        <taxon>Pseudomonadati</taxon>
        <taxon>Pseudomonadota</taxon>
        <taxon>Alphaproteobacteria</taxon>
        <taxon>Rhodobacterales</taxon>
        <taxon>Paracoccaceae</taxon>
        <taxon>Gemmobacter</taxon>
    </lineage>
</organism>
<dbReference type="EMBL" id="JBALHR010000001">
    <property type="protein sequence ID" value="MEH7826781.1"/>
    <property type="molecule type" value="Genomic_DNA"/>
</dbReference>
<keyword evidence="2" id="KW-1185">Reference proteome</keyword>
<evidence type="ECO:0000313" key="1">
    <source>
        <dbReference type="EMBL" id="MEH7826781.1"/>
    </source>
</evidence>
<comment type="caution">
    <text evidence="1">The sequence shown here is derived from an EMBL/GenBank/DDBJ whole genome shotgun (WGS) entry which is preliminary data.</text>
</comment>
<sequence length="70" mass="7666">MTFKIIVLAVLAGIVVLIWTSQQRRRSIYRPLAGPAPKAPALGTEAIDHAAFQLAVLRNEEISARAQSRL</sequence>
<proteinExistence type="predicted"/>
<protein>
    <submittedName>
        <fullName evidence="1">Uncharacterized protein</fullName>
    </submittedName>
</protein>
<accession>A0ABU8BPZ9</accession>
<evidence type="ECO:0000313" key="2">
    <source>
        <dbReference type="Proteomes" id="UP001431963"/>
    </source>
</evidence>
<name>A0ABU8BPZ9_9RHOB</name>
<dbReference type="RefSeq" id="WP_335418390.1">
    <property type="nucleotide sequence ID" value="NZ_JBALHR010000001.1"/>
</dbReference>
<gene>
    <name evidence="1" type="ORF">V6590_01325</name>
</gene>
<dbReference type="Proteomes" id="UP001431963">
    <property type="component" value="Unassembled WGS sequence"/>
</dbReference>